<name>A0ABT8G3U9_9MICO</name>
<accession>A0ABT8G3U9</accession>
<keyword evidence="3" id="KW-1185">Reference proteome</keyword>
<dbReference type="PANTHER" id="PTHR39639">
    <property type="entry name" value="CHROMOSOME 16, WHOLE GENOME SHOTGUN SEQUENCE"/>
    <property type="match status" value="1"/>
</dbReference>
<gene>
    <name evidence="2" type="ORF">QQX04_10260</name>
</gene>
<evidence type="ECO:0000313" key="3">
    <source>
        <dbReference type="Proteomes" id="UP001172738"/>
    </source>
</evidence>
<dbReference type="EMBL" id="JAUHPV010000006">
    <property type="protein sequence ID" value="MDN4473374.1"/>
    <property type="molecule type" value="Genomic_DNA"/>
</dbReference>
<comment type="caution">
    <text evidence="2">The sequence shown here is derived from an EMBL/GenBank/DDBJ whole genome shotgun (WGS) entry which is preliminary data.</text>
</comment>
<sequence>MPEYVSAASKAAAVARMYYLGGVPQQPLGPGSKEKRSAFEALGSAVGLSLEGVAGKVECGRRIASVVRVRWDDSCYSNGDTVTLIGLNRLVDGVVDVKVADGSVVEETLVAELMKLAPEAPTRTKEDIVTAVEPEVLQAIAEYAAELSKRVASVPHGVEPAAEPFEQTDVPFDDGPWRARITDIQGWMNLREALDTSSLEAFDESLASALAFGDGMPAGEEAVLARLEERLERAVDLRDRYLEAMEGAAETGASNKTASQEWLEWWSEFDEDGEGESAGAIHASADVWPISYFVDYATDGDLELSPAYQRADVWPNADAQMLIESILRGIPLPSVILVERSGDQRTQYEVVDGKQRLTSILRFTGNHPRALELVEQKEAEWGVDDLVDIFQKDYPKFKKLWKAHEPSSLTALAEKANYFPFPLRKGDVKPLSGEFTKLRGKYYSEIQKETITVSGGVHPVKSIFTKGAIYQVPVIVYKDAKKEAIHEVFSLYNKQGKHLNAEEIRNALYHHLPMMRGLLITAGDATDVERVAPFLLEEWDDLSSTGEVLTAYGFRDAGYKRTKILSWVAATLLVEESRPDSRSTAGQINLFLKTIDEDRRHPLRKDESVRDAMLMLDHGLDAHAYINDEVWAPKFKHSLGGGKWQELQLVATLIALSAATVVAGDELVDLVEERSEALRTATSGDSWKRPSKTQSKVQWEYTGTIVKAFLEVLGIDYREADERLRHRFGVSGLAALVAVAGE</sequence>
<feature type="domain" description="GmrSD restriction endonucleases N-terminal" evidence="1">
    <location>
        <begin position="304"/>
        <end position="509"/>
    </location>
</feature>
<evidence type="ECO:0000313" key="2">
    <source>
        <dbReference type="EMBL" id="MDN4473374.1"/>
    </source>
</evidence>
<evidence type="ECO:0000259" key="1">
    <source>
        <dbReference type="Pfam" id="PF03235"/>
    </source>
</evidence>
<dbReference type="PANTHER" id="PTHR39639:SF1">
    <property type="entry name" value="DUF262 DOMAIN-CONTAINING PROTEIN"/>
    <property type="match status" value="1"/>
</dbReference>
<reference evidence="2" key="1">
    <citation type="submission" date="2023-06" db="EMBL/GenBank/DDBJ databases">
        <title>SYSU T00b26.</title>
        <authorList>
            <person name="Gao L."/>
            <person name="Fang B.-Z."/>
            <person name="Li W.-J."/>
        </authorList>
    </citation>
    <scope>NUCLEOTIDE SEQUENCE</scope>
    <source>
        <strain evidence="2">SYSU T00b26</strain>
    </source>
</reference>
<organism evidence="2 3">
    <name type="scientific">Demequina zhanjiangensis</name>
    <dbReference type="NCBI Taxonomy" id="3051659"/>
    <lineage>
        <taxon>Bacteria</taxon>
        <taxon>Bacillati</taxon>
        <taxon>Actinomycetota</taxon>
        <taxon>Actinomycetes</taxon>
        <taxon>Micrococcales</taxon>
        <taxon>Demequinaceae</taxon>
        <taxon>Demequina</taxon>
    </lineage>
</organism>
<dbReference type="InterPro" id="IPR004919">
    <property type="entry name" value="GmrSD_N"/>
</dbReference>
<proteinExistence type="predicted"/>
<dbReference type="RefSeq" id="WP_301128850.1">
    <property type="nucleotide sequence ID" value="NZ_JAUHPV010000006.1"/>
</dbReference>
<dbReference type="Pfam" id="PF03235">
    <property type="entry name" value="GmrSD_N"/>
    <property type="match status" value="1"/>
</dbReference>
<protein>
    <submittedName>
        <fullName evidence="2">DUF262 domain-containing protein</fullName>
    </submittedName>
</protein>
<dbReference type="Proteomes" id="UP001172738">
    <property type="component" value="Unassembled WGS sequence"/>
</dbReference>